<sequence length="241" mass="27187">MGIKDFFQFLASNPNLIHTKQMDLRQRIYLVSKVLCSIYTIKLLFTILQITLLENKMVDDIKAVNISSTVLLEAGPILFLLQFPFLGPLLEELGFRAILQKGSVLTAAGVSSMVLVLIILLFKIPVYSIRGSSLLSISIACAFFLFLLKAPSILYNIMDIRNTHAQTLLWLNAIAFALWHYYNFDFEQTTAFSVAWYLTPHFITALILSWVSLKAGFFTACAVHICNNLLPAVFYIYANSD</sequence>
<protein>
    <submittedName>
        <fullName evidence="3">Type II CAAX prenyl endopeptidase Rce1 family protein</fullName>
    </submittedName>
</protein>
<dbReference type="EMBL" id="JBHUPB010000010">
    <property type="protein sequence ID" value="MFD2968783.1"/>
    <property type="molecule type" value="Genomic_DNA"/>
</dbReference>
<feature type="transmembrane region" description="Helical" evidence="1">
    <location>
        <begin position="102"/>
        <end position="122"/>
    </location>
</feature>
<dbReference type="Proteomes" id="UP001597525">
    <property type="component" value="Unassembled WGS sequence"/>
</dbReference>
<accession>A0ABW6BGW0</accession>
<keyword evidence="1" id="KW-0472">Membrane</keyword>
<keyword evidence="4" id="KW-1185">Reference proteome</keyword>
<feature type="transmembrane region" description="Helical" evidence="1">
    <location>
        <begin position="134"/>
        <end position="155"/>
    </location>
</feature>
<feature type="transmembrane region" description="Helical" evidence="1">
    <location>
        <begin position="28"/>
        <end position="50"/>
    </location>
</feature>
<proteinExistence type="predicted"/>
<feature type="transmembrane region" description="Helical" evidence="1">
    <location>
        <begin position="70"/>
        <end position="90"/>
    </location>
</feature>
<name>A0ABW6BGW0_9SPHI</name>
<dbReference type="RefSeq" id="WP_320184950.1">
    <property type="nucleotide sequence ID" value="NZ_CP138332.1"/>
</dbReference>
<evidence type="ECO:0000256" key="1">
    <source>
        <dbReference type="SAM" id="Phobius"/>
    </source>
</evidence>
<reference evidence="4" key="1">
    <citation type="journal article" date="2019" name="Int. J. Syst. Evol. Microbiol.">
        <title>The Global Catalogue of Microorganisms (GCM) 10K type strain sequencing project: providing services to taxonomists for standard genome sequencing and annotation.</title>
        <authorList>
            <consortium name="The Broad Institute Genomics Platform"/>
            <consortium name="The Broad Institute Genome Sequencing Center for Infectious Disease"/>
            <person name="Wu L."/>
            <person name="Ma J."/>
        </authorList>
    </citation>
    <scope>NUCLEOTIDE SEQUENCE [LARGE SCALE GENOMIC DNA]</scope>
    <source>
        <strain evidence="4">KCTC 22814</strain>
    </source>
</reference>
<comment type="caution">
    <text evidence="3">The sequence shown here is derived from an EMBL/GenBank/DDBJ whole genome shotgun (WGS) entry which is preliminary data.</text>
</comment>
<gene>
    <name evidence="3" type="ORF">ACFS7Y_15400</name>
</gene>
<evidence type="ECO:0000259" key="2">
    <source>
        <dbReference type="Pfam" id="PF02517"/>
    </source>
</evidence>
<organism evidence="3 4">
    <name type="scientific">Sphingobacterium bambusae</name>
    <dbReference type="NCBI Taxonomy" id="662858"/>
    <lineage>
        <taxon>Bacteria</taxon>
        <taxon>Pseudomonadati</taxon>
        <taxon>Bacteroidota</taxon>
        <taxon>Sphingobacteriia</taxon>
        <taxon>Sphingobacteriales</taxon>
        <taxon>Sphingobacteriaceae</taxon>
        <taxon>Sphingobacterium</taxon>
    </lineage>
</organism>
<dbReference type="Pfam" id="PF02517">
    <property type="entry name" value="Rce1-like"/>
    <property type="match status" value="1"/>
</dbReference>
<feature type="domain" description="CAAX prenyl protease 2/Lysostaphin resistance protein A-like" evidence="2">
    <location>
        <begin position="75"/>
        <end position="230"/>
    </location>
</feature>
<evidence type="ECO:0000313" key="3">
    <source>
        <dbReference type="EMBL" id="MFD2968783.1"/>
    </source>
</evidence>
<feature type="transmembrane region" description="Helical" evidence="1">
    <location>
        <begin position="190"/>
        <end position="210"/>
    </location>
</feature>
<keyword evidence="1" id="KW-0812">Transmembrane</keyword>
<dbReference type="InterPro" id="IPR003675">
    <property type="entry name" value="Rce1/LyrA-like_dom"/>
</dbReference>
<feature type="transmembrane region" description="Helical" evidence="1">
    <location>
        <begin position="217"/>
        <end position="238"/>
    </location>
</feature>
<evidence type="ECO:0000313" key="4">
    <source>
        <dbReference type="Proteomes" id="UP001597525"/>
    </source>
</evidence>
<feature type="transmembrane region" description="Helical" evidence="1">
    <location>
        <begin position="167"/>
        <end position="184"/>
    </location>
</feature>
<keyword evidence="1" id="KW-1133">Transmembrane helix</keyword>